<dbReference type="Gene3D" id="1.10.287.70">
    <property type="match status" value="1"/>
</dbReference>
<gene>
    <name evidence="4" type="ORF">DKG77_11190</name>
</gene>
<keyword evidence="5" id="KW-1185">Reference proteome</keyword>
<dbReference type="SMART" id="SM00062">
    <property type="entry name" value="PBPb"/>
    <property type="match status" value="1"/>
</dbReference>
<dbReference type="EMBL" id="QGEG01000002">
    <property type="protein sequence ID" value="PWL38801.1"/>
    <property type="molecule type" value="Genomic_DNA"/>
</dbReference>
<proteinExistence type="predicted"/>
<evidence type="ECO:0000256" key="2">
    <source>
        <dbReference type="SAM" id="SignalP"/>
    </source>
</evidence>
<feature type="chain" id="PRO_5016437198" description="Solute-binding protein family 3/N-terminal domain-containing protein" evidence="2">
    <location>
        <begin position="20"/>
        <end position="357"/>
    </location>
</feature>
<dbReference type="GO" id="GO:0016020">
    <property type="term" value="C:membrane"/>
    <property type="evidence" value="ECO:0007669"/>
    <property type="project" value="UniProtKB-SubCell"/>
</dbReference>
<evidence type="ECO:0000313" key="5">
    <source>
        <dbReference type="Proteomes" id="UP000245762"/>
    </source>
</evidence>
<keyword evidence="1" id="KW-1133">Transmembrane helix</keyword>
<dbReference type="Pfam" id="PF00497">
    <property type="entry name" value="SBP_bac_3"/>
    <property type="match status" value="1"/>
</dbReference>
<accession>A0A316KZ01</accession>
<dbReference type="PRINTS" id="PR00169">
    <property type="entry name" value="KCHANNEL"/>
</dbReference>
<feature type="transmembrane region" description="Helical" evidence="1">
    <location>
        <begin position="200"/>
        <end position="221"/>
    </location>
</feature>
<keyword evidence="2" id="KW-0732">Signal</keyword>
<dbReference type="OrthoDB" id="9799090at2"/>
<dbReference type="AlphaFoldDB" id="A0A316KZ01"/>
<evidence type="ECO:0000313" key="4">
    <source>
        <dbReference type="EMBL" id="PWL38801.1"/>
    </source>
</evidence>
<keyword evidence="1" id="KW-0812">Transmembrane</keyword>
<dbReference type="Proteomes" id="UP000245762">
    <property type="component" value="Unassembled WGS sequence"/>
</dbReference>
<dbReference type="SUPFAM" id="SSF53850">
    <property type="entry name" value="Periplasmic binding protein-like II"/>
    <property type="match status" value="1"/>
</dbReference>
<evidence type="ECO:0000259" key="3">
    <source>
        <dbReference type="SMART" id="SM00062"/>
    </source>
</evidence>
<name>A0A316KZ01_9FLAO</name>
<dbReference type="PANTHER" id="PTHR18966">
    <property type="entry name" value="IONOTROPIC GLUTAMATE RECEPTOR"/>
    <property type="match status" value="1"/>
</dbReference>
<comment type="caution">
    <text evidence="4">The sequence shown here is derived from an EMBL/GenBank/DDBJ whole genome shotgun (WGS) entry which is preliminary data.</text>
</comment>
<dbReference type="Gene3D" id="3.40.190.10">
    <property type="entry name" value="Periplasmic binding protein-like II"/>
    <property type="match status" value="2"/>
</dbReference>
<dbReference type="InterPro" id="IPR001638">
    <property type="entry name" value="Solute-binding_3/MltF_N"/>
</dbReference>
<organism evidence="4 5">
    <name type="scientific">Flagellimonas aquimarina</name>
    <dbReference type="NCBI Taxonomy" id="2201895"/>
    <lineage>
        <taxon>Bacteria</taxon>
        <taxon>Pseudomonadati</taxon>
        <taxon>Bacteroidota</taxon>
        <taxon>Flavobacteriia</taxon>
        <taxon>Flavobacteriales</taxon>
        <taxon>Flavobacteriaceae</taxon>
        <taxon>Flagellimonas</taxon>
    </lineage>
</organism>
<feature type="signal peptide" evidence="2">
    <location>
        <begin position="1"/>
        <end position="19"/>
    </location>
</feature>
<reference evidence="4 5" key="1">
    <citation type="submission" date="2018-05" db="EMBL/GenBank/DDBJ databases">
        <title>Complete genome sequence of Flagellimonas aquimarina ECD12 isolated from seaweed Ecklonia cava.</title>
        <authorList>
            <person name="Choi S."/>
            <person name="Seong C."/>
        </authorList>
    </citation>
    <scope>NUCLEOTIDE SEQUENCE [LARGE SCALE GENOMIC DNA]</scope>
    <source>
        <strain evidence="4 5">ECD12</strain>
    </source>
</reference>
<dbReference type="InterPro" id="IPR015683">
    <property type="entry name" value="Ionotropic_Glu_rcpt"/>
</dbReference>
<dbReference type="Pfam" id="PF07885">
    <property type="entry name" value="Ion_trans_2"/>
    <property type="match status" value="1"/>
</dbReference>
<dbReference type="SUPFAM" id="SSF81324">
    <property type="entry name" value="Voltage-gated potassium channels"/>
    <property type="match status" value="1"/>
</dbReference>
<feature type="transmembrane region" description="Helical" evidence="1">
    <location>
        <begin position="135"/>
        <end position="156"/>
    </location>
</feature>
<keyword evidence="1" id="KW-0472">Membrane</keyword>
<dbReference type="RefSeq" id="WP_109663024.1">
    <property type="nucleotide sequence ID" value="NZ_QGEG01000002.1"/>
</dbReference>
<feature type="domain" description="Solute-binding protein family 3/N-terminal" evidence="3">
    <location>
        <begin position="25"/>
        <end position="356"/>
    </location>
</feature>
<protein>
    <recommendedName>
        <fullName evidence="3">Solute-binding protein family 3/N-terminal domain-containing protein</fullName>
    </recommendedName>
</protein>
<dbReference type="InterPro" id="IPR013099">
    <property type="entry name" value="K_chnl_dom"/>
</dbReference>
<sequence length="357" mass="40172">MKKLVFTILLLSNFSFSLAQVERDTLIVGYTAAAPFIIQEGKLLEGINVWLWGRVAKELDLEYKLVPMDFSAMLDSLKHGSIDVSINPLTITGTRSKQMEFTHSFFASHSTIAVAKSSSIQKLKNFLDAFLHVNILRGFLVLFFILLFFGTLIWFFEKRNNPEHFRSGLRGIWDGFWWSIVTVTTVGYGDKAPKTRLGKIAALGLMLSGLLFVSGLTASIASSLTVNQLADNTDSFDAFKKRSVGTVNSSSANDFLKAHFFKNISLYNGVIPGLSDLKEEKIDAFIYDEPILQYRIKKDSTLNELEILPIKFDVQFYAFGIVKNNIELEQKVSQAILEIMETQEWGVVLTEYGLSEL</sequence>
<dbReference type="GO" id="GO:0015276">
    <property type="term" value="F:ligand-gated monoatomic ion channel activity"/>
    <property type="evidence" value="ECO:0007669"/>
    <property type="project" value="InterPro"/>
</dbReference>
<evidence type="ECO:0000256" key="1">
    <source>
        <dbReference type="SAM" id="Phobius"/>
    </source>
</evidence>